<gene>
    <name evidence="2" type="ORF">AVO45_01690</name>
</gene>
<dbReference type="Pfam" id="PF02036">
    <property type="entry name" value="SCP2"/>
    <property type="match status" value="1"/>
</dbReference>
<proteinExistence type="predicted"/>
<evidence type="ECO:0000313" key="3">
    <source>
        <dbReference type="Proteomes" id="UP000053791"/>
    </source>
</evidence>
<dbReference type="OrthoDB" id="8479080at2"/>
<organism evidence="2 3">
    <name type="scientific">Ruegeria marisrubri</name>
    <dbReference type="NCBI Taxonomy" id="1685379"/>
    <lineage>
        <taxon>Bacteria</taxon>
        <taxon>Pseudomonadati</taxon>
        <taxon>Pseudomonadota</taxon>
        <taxon>Alphaproteobacteria</taxon>
        <taxon>Rhodobacterales</taxon>
        <taxon>Roseobacteraceae</taxon>
        <taxon>Ruegeria</taxon>
    </lineage>
</organism>
<dbReference type="Proteomes" id="UP000053791">
    <property type="component" value="Unassembled WGS sequence"/>
</dbReference>
<dbReference type="InterPro" id="IPR003033">
    <property type="entry name" value="SCP2_sterol-bd_dom"/>
</dbReference>
<dbReference type="EMBL" id="LQBQ01000001">
    <property type="protein sequence ID" value="KUJ86221.1"/>
    <property type="molecule type" value="Genomic_DNA"/>
</dbReference>
<accession>A0A117KHD9</accession>
<evidence type="ECO:0000313" key="2">
    <source>
        <dbReference type="EMBL" id="KUJ86221.1"/>
    </source>
</evidence>
<protein>
    <submittedName>
        <fullName evidence="2">Sterol-binding protein</fullName>
    </submittedName>
</protein>
<dbReference type="SUPFAM" id="SSF55718">
    <property type="entry name" value="SCP-like"/>
    <property type="match status" value="1"/>
</dbReference>
<evidence type="ECO:0000259" key="1">
    <source>
        <dbReference type="Pfam" id="PF02036"/>
    </source>
</evidence>
<name>A0A117KHD9_9RHOB</name>
<feature type="domain" description="SCP2" evidence="1">
    <location>
        <begin position="36"/>
        <end position="116"/>
    </location>
</feature>
<dbReference type="InterPro" id="IPR036527">
    <property type="entry name" value="SCP2_sterol-bd_dom_sf"/>
</dbReference>
<dbReference type="STRING" id="1685379.AVO45_01690"/>
<dbReference type="AlphaFoldDB" id="A0A117KHD9"/>
<keyword evidence="3" id="KW-1185">Reference proteome</keyword>
<comment type="caution">
    <text evidence="2">The sequence shown here is derived from an EMBL/GenBank/DDBJ whole genome shotgun (WGS) entry which is preliminary data.</text>
</comment>
<reference evidence="2 3" key="1">
    <citation type="submission" date="2015-12" db="EMBL/GenBank/DDBJ databases">
        <authorList>
            <person name="Shamseldin A."/>
            <person name="Moawad H."/>
            <person name="Abd El-Rahim W.M."/>
            <person name="Sadowsky M.J."/>
        </authorList>
    </citation>
    <scope>NUCLEOTIDE SEQUENCE [LARGE SCALE GENOMIC DNA]</scope>
    <source>
        <strain evidence="2 3">ZGT118</strain>
    </source>
</reference>
<sequence>MALAPLAPLSLSLNTFARAVARNHPGLFRRLGEHAHAKFVLDPTDLPFVILLEPRGGAPKVTVRRRSAQGDARIAGPLAAFLGLVHGAYDGDALFFSRDLVIEGDTAAALALRNAIDDAELDFAEEAARLSGPFAAPLRRIITLTERRMGICLSRPPEELAW</sequence>